<reference evidence="1" key="2">
    <citation type="journal article" date="2015" name="Data Brief">
        <title>Shoot transcriptome of the giant reed, Arundo donax.</title>
        <authorList>
            <person name="Barrero R.A."/>
            <person name="Guerrero F.D."/>
            <person name="Moolhuijzen P."/>
            <person name="Goolsby J.A."/>
            <person name="Tidwell J."/>
            <person name="Bellgard S.E."/>
            <person name="Bellgard M.I."/>
        </authorList>
    </citation>
    <scope>NUCLEOTIDE SEQUENCE</scope>
    <source>
        <tissue evidence="1">Shoot tissue taken approximately 20 cm above the soil surface</tissue>
    </source>
</reference>
<protein>
    <submittedName>
        <fullName evidence="1">Meiotic checkpoint regulator cut4, putative</fullName>
    </submittedName>
</protein>
<organism evidence="1">
    <name type="scientific">Arundo donax</name>
    <name type="common">Giant reed</name>
    <name type="synonym">Donax arundinaceus</name>
    <dbReference type="NCBI Taxonomy" id="35708"/>
    <lineage>
        <taxon>Eukaryota</taxon>
        <taxon>Viridiplantae</taxon>
        <taxon>Streptophyta</taxon>
        <taxon>Embryophyta</taxon>
        <taxon>Tracheophyta</taxon>
        <taxon>Spermatophyta</taxon>
        <taxon>Magnoliopsida</taxon>
        <taxon>Liliopsida</taxon>
        <taxon>Poales</taxon>
        <taxon>Poaceae</taxon>
        <taxon>PACMAD clade</taxon>
        <taxon>Arundinoideae</taxon>
        <taxon>Arundineae</taxon>
        <taxon>Arundo</taxon>
    </lineage>
</organism>
<proteinExistence type="predicted"/>
<sequence length="52" mass="6183">MHIYVRKYHMKLVALYFQSLLPGSLHHQFAKQSAETFLYDTIPLEVSYHSSR</sequence>
<name>A0A0A9D3S9_ARUDO</name>
<evidence type="ECO:0000313" key="1">
    <source>
        <dbReference type="EMBL" id="JAD83239.1"/>
    </source>
</evidence>
<accession>A0A0A9D3S9</accession>
<dbReference type="AlphaFoldDB" id="A0A0A9D3S9"/>
<reference evidence="1" key="1">
    <citation type="submission" date="2014-09" db="EMBL/GenBank/DDBJ databases">
        <authorList>
            <person name="Magalhaes I.L.F."/>
            <person name="Oliveira U."/>
            <person name="Santos F.R."/>
            <person name="Vidigal T.H.D.A."/>
            <person name="Brescovit A.D."/>
            <person name="Santos A.J."/>
        </authorList>
    </citation>
    <scope>NUCLEOTIDE SEQUENCE</scope>
    <source>
        <tissue evidence="1">Shoot tissue taken approximately 20 cm above the soil surface</tissue>
    </source>
</reference>
<dbReference type="EMBL" id="GBRH01214656">
    <property type="protein sequence ID" value="JAD83239.1"/>
    <property type="molecule type" value="Transcribed_RNA"/>
</dbReference>